<reference evidence="8" key="1">
    <citation type="submission" date="2022-01" db="UniProtKB">
        <authorList>
            <consortium name="EnsemblMetazoa"/>
        </authorList>
    </citation>
    <scope>IDENTIFICATION</scope>
</reference>
<evidence type="ECO:0000256" key="2">
    <source>
        <dbReference type="ARBA" id="ARBA00022434"/>
    </source>
</evidence>
<dbReference type="RefSeq" id="XP_014255154.1">
    <property type="nucleotide sequence ID" value="XM_014399668.2"/>
</dbReference>
<evidence type="ECO:0000313" key="8">
    <source>
        <dbReference type="EnsemblMetazoa" id="XP_014255153.1"/>
    </source>
</evidence>
<name>A0A8I6RZ39_CIMLE</name>
<dbReference type="EnsemblMetazoa" id="XM_014399667.2">
    <property type="protein sequence ID" value="XP_014255153.1"/>
    <property type="gene ID" value="LOC106669854"/>
</dbReference>
<keyword evidence="9" id="KW-1185">Reference proteome</keyword>
<sequence length="228" mass="25932">MKNLSLILPLAFIGLVYGEYCYDSTVASCMTQSSVKTNLPSCDSKYSGVHHIFPDLEDLFRTHIDFSYQYLLMSTNFANHEKNRDGFSKLYRKLSDSAWEDAMDLAKYVAKRGGSFSFTNFGRTAKDLQSVNYELYELESLARALDMSKHLAEKVHKVHGGVTNRNKDYHDAEAISFLENKFVHKHADSVREISGYTNDLTKLVKNSQMGNSASLSVFLFDEYLQKAL</sequence>
<dbReference type="SUPFAM" id="SSF47240">
    <property type="entry name" value="Ferritin-like"/>
    <property type="match status" value="1"/>
</dbReference>
<dbReference type="CTD" id="44965"/>
<dbReference type="AlphaFoldDB" id="A0A8I6RZ39"/>
<dbReference type="GO" id="GO:0005737">
    <property type="term" value="C:cytoplasm"/>
    <property type="evidence" value="ECO:0007669"/>
    <property type="project" value="TreeGrafter"/>
</dbReference>
<dbReference type="OrthoDB" id="6363126at2759"/>
<evidence type="ECO:0000256" key="3">
    <source>
        <dbReference type="ARBA" id="ARBA00022723"/>
    </source>
</evidence>
<dbReference type="Gene3D" id="1.20.1260.10">
    <property type="match status" value="1"/>
</dbReference>
<comment type="similarity">
    <text evidence="1 5">Belongs to the ferritin family.</text>
</comment>
<evidence type="ECO:0000313" key="9">
    <source>
        <dbReference type="Proteomes" id="UP000494040"/>
    </source>
</evidence>
<dbReference type="Pfam" id="PF00210">
    <property type="entry name" value="Ferritin"/>
    <property type="match status" value="1"/>
</dbReference>
<dbReference type="RefSeq" id="XP_014255153.1">
    <property type="nucleotide sequence ID" value="XM_014399667.2"/>
</dbReference>
<keyword evidence="6" id="KW-0732">Signal</keyword>
<feature type="signal peptide" evidence="6">
    <location>
        <begin position="1"/>
        <end position="18"/>
    </location>
</feature>
<evidence type="ECO:0000256" key="6">
    <source>
        <dbReference type="SAM" id="SignalP"/>
    </source>
</evidence>
<dbReference type="InterPro" id="IPR009078">
    <property type="entry name" value="Ferritin-like_SF"/>
</dbReference>
<evidence type="ECO:0000256" key="5">
    <source>
        <dbReference type="RuleBase" id="RU361145"/>
    </source>
</evidence>
<feature type="chain" id="PRO_5035141661" description="Ferritin" evidence="6">
    <location>
        <begin position="19"/>
        <end position="228"/>
    </location>
</feature>
<dbReference type="GO" id="GO:0006879">
    <property type="term" value="P:intracellular iron ion homeostasis"/>
    <property type="evidence" value="ECO:0007669"/>
    <property type="project" value="UniProtKB-KW"/>
</dbReference>
<feature type="domain" description="Ferritin-like diiron" evidence="7">
    <location>
        <begin position="46"/>
        <end position="204"/>
    </location>
</feature>
<dbReference type="EnsemblMetazoa" id="XM_014399668.2">
    <property type="protein sequence ID" value="XP_014255154.1"/>
    <property type="gene ID" value="LOC106669854"/>
</dbReference>
<evidence type="ECO:0000256" key="4">
    <source>
        <dbReference type="ARBA" id="ARBA00023004"/>
    </source>
</evidence>
<dbReference type="GO" id="GO:0008198">
    <property type="term" value="F:ferrous iron binding"/>
    <property type="evidence" value="ECO:0007669"/>
    <property type="project" value="TreeGrafter"/>
</dbReference>
<keyword evidence="4 5" id="KW-0408">Iron</keyword>
<dbReference type="KEGG" id="clec:106669854"/>
<proteinExistence type="inferred from homology"/>
<dbReference type="InterPro" id="IPR012347">
    <property type="entry name" value="Ferritin-like"/>
</dbReference>
<dbReference type="Proteomes" id="UP000494040">
    <property type="component" value="Unassembled WGS sequence"/>
</dbReference>
<evidence type="ECO:0000259" key="7">
    <source>
        <dbReference type="PROSITE" id="PS50905"/>
    </source>
</evidence>
<evidence type="ECO:0000256" key="1">
    <source>
        <dbReference type="ARBA" id="ARBA00007513"/>
    </source>
</evidence>
<organism evidence="8 9">
    <name type="scientific">Cimex lectularius</name>
    <name type="common">Bed bug</name>
    <name type="synonym">Acanthia lectularia</name>
    <dbReference type="NCBI Taxonomy" id="79782"/>
    <lineage>
        <taxon>Eukaryota</taxon>
        <taxon>Metazoa</taxon>
        <taxon>Ecdysozoa</taxon>
        <taxon>Arthropoda</taxon>
        <taxon>Hexapoda</taxon>
        <taxon>Insecta</taxon>
        <taxon>Pterygota</taxon>
        <taxon>Neoptera</taxon>
        <taxon>Paraneoptera</taxon>
        <taxon>Hemiptera</taxon>
        <taxon>Heteroptera</taxon>
        <taxon>Panheteroptera</taxon>
        <taxon>Cimicomorpha</taxon>
        <taxon>Cimicidae</taxon>
        <taxon>Cimex</taxon>
    </lineage>
</organism>
<dbReference type="GO" id="GO:0006826">
    <property type="term" value="P:iron ion transport"/>
    <property type="evidence" value="ECO:0007669"/>
    <property type="project" value="InterPro"/>
</dbReference>
<dbReference type="PANTHER" id="PTHR11431:SF51">
    <property type="entry name" value="FERRITIN"/>
    <property type="match status" value="1"/>
</dbReference>
<dbReference type="GO" id="GO:0008199">
    <property type="term" value="F:ferric iron binding"/>
    <property type="evidence" value="ECO:0007669"/>
    <property type="project" value="InterPro"/>
</dbReference>
<dbReference type="PROSITE" id="PS50905">
    <property type="entry name" value="FERRITIN_LIKE"/>
    <property type="match status" value="1"/>
</dbReference>
<protein>
    <recommendedName>
        <fullName evidence="5">Ferritin</fullName>
    </recommendedName>
</protein>
<dbReference type="GeneID" id="106669854"/>
<dbReference type="InterPro" id="IPR009040">
    <property type="entry name" value="Ferritin-like_diiron"/>
</dbReference>
<dbReference type="CDD" id="cd01056">
    <property type="entry name" value="Euk_Ferritin"/>
    <property type="match status" value="1"/>
</dbReference>
<accession>A0A8I6RZ39</accession>
<keyword evidence="2 5" id="KW-0409">Iron storage</keyword>
<dbReference type="PANTHER" id="PTHR11431">
    <property type="entry name" value="FERRITIN"/>
    <property type="match status" value="1"/>
</dbReference>
<keyword evidence="3 5" id="KW-0479">Metal-binding</keyword>
<comment type="function">
    <text evidence="5">Stores iron in a soluble, non-toxic, readily available form. Important for iron homeostasis. Iron is taken up in the ferrous form and deposited as ferric hydroxides after oxidation.</text>
</comment>
<dbReference type="InterPro" id="IPR001519">
    <property type="entry name" value="Ferritin"/>
</dbReference>
<dbReference type="InterPro" id="IPR008331">
    <property type="entry name" value="Ferritin_DPS_dom"/>
</dbReference>
<dbReference type="SMR" id="A0A8I6RZ39"/>
<dbReference type="OMA" id="MSTHFGN"/>